<dbReference type="Proteomes" id="UP001222275">
    <property type="component" value="Chromosome"/>
</dbReference>
<dbReference type="RefSeq" id="WP_275595772.1">
    <property type="nucleotide sequence ID" value="NZ_CP102381.1"/>
</dbReference>
<protein>
    <submittedName>
        <fullName evidence="4">CBS domain-containing protein</fullName>
    </submittedName>
</protein>
<feature type="domain" description="CBS" evidence="3">
    <location>
        <begin position="143"/>
        <end position="201"/>
    </location>
</feature>
<gene>
    <name evidence="4" type="ORF">NR989_04490</name>
</gene>
<evidence type="ECO:0000313" key="5">
    <source>
        <dbReference type="Proteomes" id="UP001222275"/>
    </source>
</evidence>
<dbReference type="InterPro" id="IPR051257">
    <property type="entry name" value="Diverse_CBS-Domain"/>
</dbReference>
<reference evidence="4 5" key="1">
    <citation type="submission" date="2022-06" db="EMBL/GenBank/DDBJ databases">
        <title>Thiomicrohabdus sp. nov, an obligately chemolithoautotrophic, sulfur-oxidizing bacterium isolated from beach of Guanyin Mountain. Amoy.</title>
        <authorList>
            <person name="Zhu H."/>
        </authorList>
    </citation>
    <scope>NUCLEOTIDE SEQUENCE [LARGE SCALE GENOMIC DNA]</scope>
    <source>
        <strain evidence="4 5">XGS-01</strain>
    </source>
</reference>
<dbReference type="PANTHER" id="PTHR43080">
    <property type="entry name" value="CBS DOMAIN-CONTAINING PROTEIN CBSX3, MITOCHONDRIAL"/>
    <property type="match status" value="1"/>
</dbReference>
<dbReference type="PROSITE" id="PS51371">
    <property type="entry name" value="CBS"/>
    <property type="match status" value="2"/>
</dbReference>
<evidence type="ECO:0000313" key="4">
    <source>
        <dbReference type="EMBL" id="WEJ63515.1"/>
    </source>
</evidence>
<accession>A0ABY8CC28</accession>
<feature type="domain" description="CBS" evidence="3">
    <location>
        <begin position="74"/>
        <end position="131"/>
    </location>
</feature>
<dbReference type="EMBL" id="CP102381">
    <property type="protein sequence ID" value="WEJ63515.1"/>
    <property type="molecule type" value="Genomic_DNA"/>
</dbReference>
<dbReference type="SMART" id="SM00116">
    <property type="entry name" value="CBS"/>
    <property type="match status" value="2"/>
</dbReference>
<dbReference type="InterPro" id="IPR046342">
    <property type="entry name" value="CBS_dom_sf"/>
</dbReference>
<dbReference type="Gene3D" id="3.10.580.10">
    <property type="entry name" value="CBS-domain"/>
    <property type="match status" value="1"/>
</dbReference>
<keyword evidence="1 2" id="KW-0129">CBS domain</keyword>
<evidence type="ECO:0000259" key="3">
    <source>
        <dbReference type="PROSITE" id="PS51371"/>
    </source>
</evidence>
<dbReference type="SUPFAM" id="SSF54631">
    <property type="entry name" value="CBS-domain pair"/>
    <property type="match status" value="1"/>
</dbReference>
<dbReference type="InterPro" id="IPR000644">
    <property type="entry name" value="CBS_dom"/>
</dbReference>
<organism evidence="4 5">
    <name type="scientific">Thiomicrorhabdus lithotrophica</name>
    <dbReference type="NCBI Taxonomy" id="2949997"/>
    <lineage>
        <taxon>Bacteria</taxon>
        <taxon>Pseudomonadati</taxon>
        <taxon>Pseudomonadota</taxon>
        <taxon>Gammaproteobacteria</taxon>
        <taxon>Thiotrichales</taxon>
        <taxon>Piscirickettsiaceae</taxon>
        <taxon>Thiomicrorhabdus</taxon>
    </lineage>
</organism>
<name>A0ABY8CC28_9GAMM</name>
<sequence>MFIVYSPEGQSFIGAVQNLPVLKVDPAKRINKVDGTDEETKEKYTPKKSGALDAYKNNQQKSKRSVVVKVSEIMVSPVITVGVDNTLEEAWNLMKTNSIKHLPVLDQAELVGMCSQLDILGRIIVSKSGELEGVKPEKVKDVMRSEVVTTSLDTDIRHIAQALTGYQIDALVIMNEYHQILGIVSETDLIKRLAKEPPIELYI</sequence>
<keyword evidence="5" id="KW-1185">Reference proteome</keyword>
<dbReference type="Pfam" id="PF00571">
    <property type="entry name" value="CBS"/>
    <property type="match status" value="2"/>
</dbReference>
<proteinExistence type="predicted"/>
<dbReference type="PANTHER" id="PTHR43080:SF2">
    <property type="entry name" value="CBS DOMAIN-CONTAINING PROTEIN"/>
    <property type="match status" value="1"/>
</dbReference>
<evidence type="ECO:0000256" key="2">
    <source>
        <dbReference type="PROSITE-ProRule" id="PRU00703"/>
    </source>
</evidence>
<evidence type="ECO:0000256" key="1">
    <source>
        <dbReference type="ARBA" id="ARBA00023122"/>
    </source>
</evidence>